<evidence type="ECO:0000256" key="1">
    <source>
        <dbReference type="SAM" id="MobiDB-lite"/>
    </source>
</evidence>
<evidence type="ECO:0000313" key="2">
    <source>
        <dbReference type="EMBL" id="KAH3737863.1"/>
    </source>
</evidence>
<accession>A0A9D4D2G0</accession>
<keyword evidence="3" id="KW-1185">Reference proteome</keyword>
<sequence>MEWLEKKYEETMDELRITTPIQRIKDMKTETGSTHKDDAELEDMRKRVEKLKVSESRMKEEIEQTHARRKQEQDDSLRKRQEEMRKLREQEQQLMQNIQQHEETLSSLNEAKPKTDVERLKDVHQPMNNENKEIFKGNT</sequence>
<reference evidence="2" key="1">
    <citation type="journal article" date="2019" name="bioRxiv">
        <title>The Genome of the Zebra Mussel, Dreissena polymorpha: A Resource for Invasive Species Research.</title>
        <authorList>
            <person name="McCartney M.A."/>
            <person name="Auch B."/>
            <person name="Kono T."/>
            <person name="Mallez S."/>
            <person name="Zhang Y."/>
            <person name="Obille A."/>
            <person name="Becker A."/>
            <person name="Abrahante J.E."/>
            <person name="Garbe J."/>
            <person name="Badalamenti J.P."/>
            <person name="Herman A."/>
            <person name="Mangelson H."/>
            <person name="Liachko I."/>
            <person name="Sullivan S."/>
            <person name="Sone E.D."/>
            <person name="Koren S."/>
            <person name="Silverstein K.A.T."/>
            <person name="Beckman K.B."/>
            <person name="Gohl D.M."/>
        </authorList>
    </citation>
    <scope>NUCLEOTIDE SEQUENCE</scope>
    <source>
        <strain evidence="2">Duluth1</strain>
        <tissue evidence="2">Whole animal</tissue>
    </source>
</reference>
<evidence type="ECO:0000313" key="3">
    <source>
        <dbReference type="Proteomes" id="UP000828390"/>
    </source>
</evidence>
<dbReference type="AlphaFoldDB" id="A0A9D4D2G0"/>
<proteinExistence type="predicted"/>
<dbReference type="EMBL" id="JAIWYP010000011">
    <property type="protein sequence ID" value="KAH3737863.1"/>
    <property type="molecule type" value="Genomic_DNA"/>
</dbReference>
<comment type="caution">
    <text evidence="2">The sequence shown here is derived from an EMBL/GenBank/DDBJ whole genome shotgun (WGS) entry which is preliminary data.</text>
</comment>
<gene>
    <name evidence="2" type="ORF">DPMN_044461</name>
</gene>
<dbReference type="Proteomes" id="UP000828390">
    <property type="component" value="Unassembled WGS sequence"/>
</dbReference>
<protein>
    <submittedName>
        <fullName evidence="2">Uncharacterized protein</fullName>
    </submittedName>
</protein>
<reference evidence="2" key="2">
    <citation type="submission" date="2020-11" db="EMBL/GenBank/DDBJ databases">
        <authorList>
            <person name="McCartney M.A."/>
            <person name="Auch B."/>
            <person name="Kono T."/>
            <person name="Mallez S."/>
            <person name="Becker A."/>
            <person name="Gohl D.M."/>
            <person name="Silverstein K.A.T."/>
            <person name="Koren S."/>
            <person name="Bechman K.B."/>
            <person name="Herman A."/>
            <person name="Abrahante J.E."/>
            <person name="Garbe J."/>
        </authorList>
    </citation>
    <scope>NUCLEOTIDE SEQUENCE</scope>
    <source>
        <strain evidence="2">Duluth1</strain>
        <tissue evidence="2">Whole animal</tissue>
    </source>
</reference>
<organism evidence="2 3">
    <name type="scientific">Dreissena polymorpha</name>
    <name type="common">Zebra mussel</name>
    <name type="synonym">Mytilus polymorpha</name>
    <dbReference type="NCBI Taxonomy" id="45954"/>
    <lineage>
        <taxon>Eukaryota</taxon>
        <taxon>Metazoa</taxon>
        <taxon>Spiralia</taxon>
        <taxon>Lophotrochozoa</taxon>
        <taxon>Mollusca</taxon>
        <taxon>Bivalvia</taxon>
        <taxon>Autobranchia</taxon>
        <taxon>Heteroconchia</taxon>
        <taxon>Euheterodonta</taxon>
        <taxon>Imparidentia</taxon>
        <taxon>Neoheterodontei</taxon>
        <taxon>Myida</taxon>
        <taxon>Dreissenoidea</taxon>
        <taxon>Dreissenidae</taxon>
        <taxon>Dreissena</taxon>
    </lineage>
</organism>
<feature type="region of interest" description="Disordered" evidence="1">
    <location>
        <begin position="24"/>
        <end position="43"/>
    </location>
</feature>
<feature type="region of interest" description="Disordered" evidence="1">
    <location>
        <begin position="51"/>
        <end position="88"/>
    </location>
</feature>
<name>A0A9D4D2G0_DREPO</name>